<dbReference type="SMART" id="SM00360">
    <property type="entry name" value="RRM"/>
    <property type="match status" value="2"/>
</dbReference>
<evidence type="ECO:0000313" key="14">
    <source>
        <dbReference type="EMBL" id="CRL01481.1"/>
    </source>
</evidence>
<dbReference type="InterPro" id="IPR000467">
    <property type="entry name" value="G_patch_dom"/>
</dbReference>
<feature type="region of interest" description="Disordered" evidence="10">
    <location>
        <begin position="1"/>
        <end position="111"/>
    </location>
</feature>
<comment type="subcellular location">
    <subcellularLocation>
        <location evidence="1">Nucleus</location>
    </subcellularLocation>
</comment>
<dbReference type="OrthoDB" id="29221at2759"/>
<feature type="compositionally biased region" description="Basic and acidic residues" evidence="10">
    <location>
        <begin position="65"/>
        <end position="88"/>
    </location>
</feature>
<dbReference type="GO" id="GO:0005634">
    <property type="term" value="C:nucleus"/>
    <property type="evidence" value="ECO:0007669"/>
    <property type="project" value="UniProtKB-SubCell"/>
</dbReference>
<dbReference type="InterPro" id="IPR012677">
    <property type="entry name" value="Nucleotide-bd_a/b_plait_sf"/>
</dbReference>
<feature type="region of interest" description="Disordered" evidence="10">
    <location>
        <begin position="339"/>
        <end position="365"/>
    </location>
</feature>
<feature type="compositionally biased region" description="Basic and acidic residues" evidence="10">
    <location>
        <begin position="560"/>
        <end position="575"/>
    </location>
</feature>
<dbReference type="Proteomes" id="UP000183832">
    <property type="component" value="Unassembled WGS sequence"/>
</dbReference>
<proteinExistence type="predicted"/>
<feature type="compositionally biased region" description="Basic and acidic residues" evidence="10">
    <location>
        <begin position="15"/>
        <end position="38"/>
    </location>
</feature>
<dbReference type="PROSITE" id="PS50102">
    <property type="entry name" value="RRM"/>
    <property type="match status" value="2"/>
</dbReference>
<dbReference type="SUPFAM" id="SSF54928">
    <property type="entry name" value="RNA-binding domain, RBD"/>
    <property type="match status" value="1"/>
</dbReference>
<keyword evidence="2" id="KW-0479">Metal-binding</keyword>
<feature type="domain" description="G-patch" evidence="13">
    <location>
        <begin position="801"/>
        <end position="847"/>
    </location>
</feature>
<dbReference type="Pfam" id="PF17780">
    <property type="entry name" value="OCRE"/>
    <property type="match status" value="1"/>
</dbReference>
<evidence type="ECO:0000259" key="13">
    <source>
        <dbReference type="PROSITE" id="PS50174"/>
    </source>
</evidence>
<evidence type="ECO:0000256" key="9">
    <source>
        <dbReference type="PROSITE-ProRule" id="PRU00176"/>
    </source>
</evidence>
<dbReference type="SMART" id="SM00547">
    <property type="entry name" value="ZnF_RBZ"/>
    <property type="match status" value="1"/>
</dbReference>
<dbReference type="EMBL" id="CVRI01000055">
    <property type="protein sequence ID" value="CRL01481.1"/>
    <property type="molecule type" value="Genomic_DNA"/>
</dbReference>
<dbReference type="Gene3D" id="4.10.1060.10">
    <property type="entry name" value="Zinc finger, RanBP2-type"/>
    <property type="match status" value="1"/>
</dbReference>
<dbReference type="GO" id="GO:0000398">
    <property type="term" value="P:mRNA splicing, via spliceosome"/>
    <property type="evidence" value="ECO:0007669"/>
    <property type="project" value="TreeGrafter"/>
</dbReference>
<evidence type="ECO:0000313" key="15">
    <source>
        <dbReference type="Proteomes" id="UP000183832"/>
    </source>
</evidence>
<evidence type="ECO:0000256" key="3">
    <source>
        <dbReference type="ARBA" id="ARBA00022737"/>
    </source>
</evidence>
<dbReference type="PANTHER" id="PTHR13948:SF3">
    <property type="entry name" value="FI21118P1"/>
    <property type="match status" value="1"/>
</dbReference>
<dbReference type="SMART" id="SM00443">
    <property type="entry name" value="G_patch"/>
    <property type="match status" value="1"/>
</dbReference>
<feature type="region of interest" description="Disordered" evidence="10">
    <location>
        <begin position="596"/>
        <end position="626"/>
    </location>
</feature>
<dbReference type="InterPro" id="IPR001876">
    <property type="entry name" value="Znf_RanBP2"/>
</dbReference>
<dbReference type="PROSITE" id="PS50157">
    <property type="entry name" value="ZINC_FINGER_C2H2_2"/>
    <property type="match status" value="1"/>
</dbReference>
<feature type="domain" description="RRM" evidence="11">
    <location>
        <begin position="114"/>
        <end position="195"/>
    </location>
</feature>
<evidence type="ECO:0000256" key="6">
    <source>
        <dbReference type="ARBA" id="ARBA00022884"/>
    </source>
</evidence>
<dbReference type="PROSITE" id="PS50174">
    <property type="entry name" value="G_PATCH"/>
    <property type="match status" value="1"/>
</dbReference>
<dbReference type="PANTHER" id="PTHR13948">
    <property type="entry name" value="RNA-BINDING PROTEIN"/>
    <property type="match status" value="1"/>
</dbReference>
<dbReference type="AlphaFoldDB" id="A0A1J1ISH9"/>
<dbReference type="InterPro" id="IPR036443">
    <property type="entry name" value="Znf_RanBP2_sf"/>
</dbReference>
<dbReference type="STRING" id="568069.A0A1J1ISH9"/>
<evidence type="ECO:0000256" key="5">
    <source>
        <dbReference type="ARBA" id="ARBA00022833"/>
    </source>
</evidence>
<evidence type="ECO:0000259" key="12">
    <source>
        <dbReference type="PROSITE" id="PS50157"/>
    </source>
</evidence>
<protein>
    <submittedName>
        <fullName evidence="14">CLUMA_CG014238, isoform A</fullName>
    </submittedName>
</protein>
<feature type="domain" description="RRM" evidence="11">
    <location>
        <begin position="249"/>
        <end position="335"/>
    </location>
</feature>
<dbReference type="Gene3D" id="3.30.70.330">
    <property type="match status" value="2"/>
</dbReference>
<sequence>MNRGNYNDYNDDNGDYYRKRDRNTRDDDRYYSSNSRRDRDRRRSRSRSRDGYKDINDDDSWSSSNRDKHYDRRNRERDRDRRNYDRRDYRKHGSSNYDSDESDGGNSYSSEPNNKIIVRGLAPHITEADIQCDLIQCGLKAVSIRLIRKKRTGESRGFAFVAFQTIDEARKWLEMKQGVLILQDQFRAMIQYSFTKDTDQYDKMPTDWYCNCGVFNFKRRDNCFKCSASREESEKGGEGSDEISNILTKKIMFRNLDALTNEEKVLTALQEKIPEQVSKVSKILICRDPLTQISRGICYLNFDNLVDSMNTFQALEKLKGLQIENREVSFSYCVDSENRNIGKPTNNSRRETNNVAQHQTTNDSHQNAYAASYQYTLADVPKLAEQAASMYAQNTTERQSYVQYYTDYYTKQITQGLSTSLPAYSQYEAHSGASIAQSAIERKHKMKATEPAAPPPGTAALYPTQQVETPKGNDGKKYPTPDTSLFTYDESSGYYFDPSTNLYYDSSSQYFYNSEINQFMYWDQQKSTYILAPSTIDGNGTSATNAAASNNQQKPPPPPADEKDKKSKDQPQDKVKVAKKIVKDMEKWAKQLNQKKDYTPISVQQQARSDDSQSPPAPTFSSSSTYEAGKAADVGFTILEKKDRSSLSVLSGNSSGTQAKMVLPYHSDSDEHEDQAANSSIAAGHALSEKDYVDFDKLTCMLCKRAFPSADVLSKHLKMSNLHKENLHKYKMTQGILEIGGGSSAQNYRDRAKERRLKYGEADPVPVNRSKERFQREMEKQASIAHTYQTSAVAAAQPISEGNIGNKLLQKMGWKAGSGLGKTNQGRTEIIEAEQRVSNAGLGSKSSSYGAGPGDDYKTYIKKMMKKRYEEVE</sequence>
<evidence type="ECO:0000256" key="4">
    <source>
        <dbReference type="ARBA" id="ARBA00022771"/>
    </source>
</evidence>
<dbReference type="InterPro" id="IPR041591">
    <property type="entry name" value="OCRE"/>
</dbReference>
<reference evidence="14 15" key="1">
    <citation type="submission" date="2015-04" db="EMBL/GenBank/DDBJ databases">
        <authorList>
            <person name="Syromyatnikov M.Y."/>
            <person name="Popov V.N."/>
        </authorList>
    </citation>
    <scope>NUCLEOTIDE SEQUENCE [LARGE SCALE GENOMIC DNA]</scope>
</reference>
<feature type="compositionally biased region" description="Low complexity" evidence="10">
    <location>
        <begin position="540"/>
        <end position="553"/>
    </location>
</feature>
<dbReference type="InterPro" id="IPR013087">
    <property type="entry name" value="Znf_C2H2_type"/>
</dbReference>
<organism evidence="14 15">
    <name type="scientific">Clunio marinus</name>
    <dbReference type="NCBI Taxonomy" id="568069"/>
    <lineage>
        <taxon>Eukaryota</taxon>
        <taxon>Metazoa</taxon>
        <taxon>Ecdysozoa</taxon>
        <taxon>Arthropoda</taxon>
        <taxon>Hexapoda</taxon>
        <taxon>Insecta</taxon>
        <taxon>Pterygota</taxon>
        <taxon>Neoptera</taxon>
        <taxon>Endopterygota</taxon>
        <taxon>Diptera</taxon>
        <taxon>Nematocera</taxon>
        <taxon>Chironomoidea</taxon>
        <taxon>Chironomidae</taxon>
        <taxon>Clunio</taxon>
    </lineage>
</organism>
<keyword evidence="5" id="KW-0862">Zinc</keyword>
<feature type="compositionally biased region" description="Polar residues" evidence="10">
    <location>
        <begin position="343"/>
        <end position="365"/>
    </location>
</feature>
<evidence type="ECO:0000256" key="1">
    <source>
        <dbReference type="ARBA" id="ARBA00004123"/>
    </source>
</evidence>
<dbReference type="Pfam" id="PF00076">
    <property type="entry name" value="RRM_1"/>
    <property type="match status" value="1"/>
</dbReference>
<keyword evidence="7" id="KW-0539">Nucleus</keyword>
<keyword evidence="15" id="KW-1185">Reference proteome</keyword>
<feature type="domain" description="C2H2-type" evidence="12">
    <location>
        <begin position="698"/>
        <end position="723"/>
    </location>
</feature>
<keyword evidence="4 8" id="KW-0863">Zinc-finger</keyword>
<keyword evidence="6 9" id="KW-0694">RNA-binding</keyword>
<name>A0A1J1ISH9_9DIPT</name>
<dbReference type="InterPro" id="IPR000504">
    <property type="entry name" value="RRM_dom"/>
</dbReference>
<evidence type="ECO:0000256" key="7">
    <source>
        <dbReference type="ARBA" id="ARBA00023242"/>
    </source>
</evidence>
<evidence type="ECO:0000256" key="10">
    <source>
        <dbReference type="SAM" id="MobiDB-lite"/>
    </source>
</evidence>
<dbReference type="Pfam" id="PF01585">
    <property type="entry name" value="G-patch"/>
    <property type="match status" value="1"/>
</dbReference>
<evidence type="ECO:0000256" key="2">
    <source>
        <dbReference type="ARBA" id="ARBA00022723"/>
    </source>
</evidence>
<gene>
    <name evidence="14" type="ORF">CLUMA_CG014238</name>
</gene>
<feature type="region of interest" description="Disordered" evidence="10">
    <location>
        <begin position="449"/>
        <end position="482"/>
    </location>
</feature>
<evidence type="ECO:0000256" key="8">
    <source>
        <dbReference type="PROSITE-ProRule" id="PRU00042"/>
    </source>
</evidence>
<dbReference type="CDD" id="cd16162">
    <property type="entry name" value="OCRE_RBM5_like"/>
    <property type="match status" value="1"/>
</dbReference>
<dbReference type="SUPFAM" id="SSF90209">
    <property type="entry name" value="Ran binding protein zinc finger-like"/>
    <property type="match status" value="1"/>
</dbReference>
<keyword evidence="3" id="KW-0677">Repeat</keyword>
<evidence type="ECO:0000259" key="11">
    <source>
        <dbReference type="PROSITE" id="PS50102"/>
    </source>
</evidence>
<feature type="region of interest" description="Disordered" evidence="10">
    <location>
        <begin position="540"/>
        <end position="575"/>
    </location>
</feature>
<accession>A0A1J1ISH9</accession>
<dbReference type="GO" id="GO:0003723">
    <property type="term" value="F:RNA binding"/>
    <property type="evidence" value="ECO:0007669"/>
    <property type="project" value="UniProtKB-UniRule"/>
</dbReference>
<dbReference type="GO" id="GO:0008270">
    <property type="term" value="F:zinc ion binding"/>
    <property type="evidence" value="ECO:0007669"/>
    <property type="project" value="UniProtKB-KW"/>
</dbReference>
<dbReference type="InterPro" id="IPR035979">
    <property type="entry name" value="RBD_domain_sf"/>
</dbReference>